<accession>A0A7W3N4A9</accession>
<dbReference type="Proteomes" id="UP000539313">
    <property type="component" value="Unassembled WGS sequence"/>
</dbReference>
<gene>
    <name evidence="2" type="ORF">HNR21_006124</name>
</gene>
<protein>
    <submittedName>
        <fullName evidence="2">Uncharacterized protein</fullName>
    </submittedName>
</protein>
<comment type="caution">
    <text evidence="2">The sequence shown here is derived from an EMBL/GenBank/DDBJ whole genome shotgun (WGS) entry which is preliminary data.</text>
</comment>
<dbReference type="RefSeq" id="WP_182707870.1">
    <property type="nucleotide sequence ID" value="NZ_JACJII010000001.1"/>
</dbReference>
<reference evidence="2 3" key="1">
    <citation type="submission" date="2020-08" db="EMBL/GenBank/DDBJ databases">
        <title>Sequencing the genomes of 1000 actinobacteria strains.</title>
        <authorList>
            <person name="Klenk H.-P."/>
        </authorList>
    </citation>
    <scope>NUCLEOTIDE SEQUENCE [LARGE SCALE GENOMIC DNA]</scope>
    <source>
        <strain evidence="2 3">DSM 45823</strain>
    </source>
</reference>
<organism evidence="2 3">
    <name type="scientific">Thermomonospora cellulosilytica</name>
    <dbReference type="NCBI Taxonomy" id="1411118"/>
    <lineage>
        <taxon>Bacteria</taxon>
        <taxon>Bacillati</taxon>
        <taxon>Actinomycetota</taxon>
        <taxon>Actinomycetes</taxon>
        <taxon>Streptosporangiales</taxon>
        <taxon>Thermomonosporaceae</taxon>
        <taxon>Thermomonospora</taxon>
    </lineage>
</organism>
<dbReference type="AlphaFoldDB" id="A0A7W3N4A9"/>
<name>A0A7W3N4A9_9ACTN</name>
<keyword evidence="3" id="KW-1185">Reference proteome</keyword>
<proteinExistence type="predicted"/>
<evidence type="ECO:0000313" key="2">
    <source>
        <dbReference type="EMBL" id="MBA9007242.1"/>
    </source>
</evidence>
<feature type="compositionally biased region" description="Basic and acidic residues" evidence="1">
    <location>
        <begin position="74"/>
        <end position="90"/>
    </location>
</feature>
<evidence type="ECO:0000313" key="3">
    <source>
        <dbReference type="Proteomes" id="UP000539313"/>
    </source>
</evidence>
<evidence type="ECO:0000256" key="1">
    <source>
        <dbReference type="SAM" id="MobiDB-lite"/>
    </source>
</evidence>
<dbReference type="EMBL" id="JACJII010000001">
    <property type="protein sequence ID" value="MBA9007242.1"/>
    <property type="molecule type" value="Genomic_DNA"/>
</dbReference>
<feature type="region of interest" description="Disordered" evidence="1">
    <location>
        <begin position="64"/>
        <end position="150"/>
    </location>
</feature>
<feature type="compositionally biased region" description="Polar residues" evidence="1">
    <location>
        <begin position="125"/>
        <end position="135"/>
    </location>
</feature>
<sequence length="150" mass="16965">MSFLRYSKRAHKTPVKHGTVMKRYKIMRGPVEFRLPKDATPDEVRQAQEYCDYANKALKEGKLSPTGRVKVSGKLKDDKEDAAERERQRAEAAGNPYGPRVAAHLPDTTWVGVPEPPGWGRHTNRINSVLGSQSGLYPEGYRPTEFRIET</sequence>